<evidence type="ECO:0000313" key="2">
    <source>
        <dbReference type="EMBL" id="MBP0459641.1"/>
    </source>
</evidence>
<organism evidence="2 3">
    <name type="scientific">Streptomyces montanisoli</name>
    <dbReference type="NCBI Taxonomy" id="2798581"/>
    <lineage>
        <taxon>Bacteria</taxon>
        <taxon>Bacillati</taxon>
        <taxon>Actinomycetota</taxon>
        <taxon>Actinomycetes</taxon>
        <taxon>Kitasatosporales</taxon>
        <taxon>Streptomycetaceae</taxon>
        <taxon>Streptomyces</taxon>
    </lineage>
</organism>
<accession>A0A940MG14</accession>
<gene>
    <name evidence="2" type="ORF">JFN87_19350</name>
</gene>
<name>A0A940MG14_9ACTN</name>
<feature type="compositionally biased region" description="Polar residues" evidence="1">
    <location>
        <begin position="297"/>
        <end position="306"/>
    </location>
</feature>
<feature type="compositionally biased region" description="Basic and acidic residues" evidence="1">
    <location>
        <begin position="309"/>
        <end position="325"/>
    </location>
</feature>
<evidence type="ECO:0000313" key="3">
    <source>
        <dbReference type="Proteomes" id="UP000670475"/>
    </source>
</evidence>
<dbReference type="EMBL" id="JAGIQL010000080">
    <property type="protein sequence ID" value="MBP0459641.1"/>
    <property type="molecule type" value="Genomic_DNA"/>
</dbReference>
<feature type="region of interest" description="Disordered" evidence="1">
    <location>
        <begin position="294"/>
        <end position="325"/>
    </location>
</feature>
<dbReference type="Gene3D" id="2.50.20.20">
    <property type="match status" value="1"/>
</dbReference>
<evidence type="ECO:0000256" key="1">
    <source>
        <dbReference type="SAM" id="MobiDB-lite"/>
    </source>
</evidence>
<protein>
    <recommendedName>
        <fullName evidence="4">Lipoprotein</fullName>
    </recommendedName>
</protein>
<evidence type="ECO:0008006" key="4">
    <source>
        <dbReference type="Google" id="ProtNLM"/>
    </source>
</evidence>
<sequence length="325" mass="32921">MTAAVALALGVAGCGGGTGKGTAKGGATSAAEVAKKPLTPRAAVAKSLHAMRPDGSAKFTATMESGIAGNQNKGAHAAHASGTVGRTAASLSLASPDIASGTDGLVSKYRVLQSGTSTYMDLGTRFAAATGGKRWVKAGPADFVAAPTSTTDSVEGLLGPEQTDPGEGLLGPGIVGVTEGPATQLAVMGVAQQVRSLGPENADGVVADHYQADVKADDVAKAAEAMHGAEATRAKALASVLDLSDLRTETIDVWVARTGARAGRPVRLDLTMDLTRFITTDSIHYSAYTAKPVHVTPPTQAQTMNMDQMDGRAGDQREERQGAAA</sequence>
<keyword evidence="3" id="KW-1185">Reference proteome</keyword>
<dbReference type="Proteomes" id="UP000670475">
    <property type="component" value="Unassembled WGS sequence"/>
</dbReference>
<comment type="caution">
    <text evidence="2">The sequence shown here is derived from an EMBL/GenBank/DDBJ whole genome shotgun (WGS) entry which is preliminary data.</text>
</comment>
<proteinExistence type="predicted"/>
<dbReference type="AlphaFoldDB" id="A0A940MG14"/>
<reference evidence="2" key="1">
    <citation type="submission" date="2021-03" db="EMBL/GenBank/DDBJ databases">
        <title>Whole genome sequence of Streptomyces bomunensis MMS17-BM035.</title>
        <authorList>
            <person name="Lee J.H."/>
        </authorList>
    </citation>
    <scope>NUCLEOTIDE SEQUENCE</scope>
    <source>
        <strain evidence="2">MMS17-BM035</strain>
    </source>
</reference>
<dbReference type="RefSeq" id="WP_209341658.1">
    <property type="nucleotide sequence ID" value="NZ_JAGIQL010000080.1"/>
</dbReference>